<dbReference type="InterPro" id="IPR004843">
    <property type="entry name" value="Calcineurin-like_PHP"/>
</dbReference>
<evidence type="ECO:0000313" key="11">
    <source>
        <dbReference type="Proteomes" id="UP000644147"/>
    </source>
</evidence>
<dbReference type="InterPro" id="IPR004593">
    <property type="entry name" value="SbcD"/>
</dbReference>
<comment type="similarity">
    <text evidence="1 7">Belongs to the SbcD family.</text>
</comment>
<evidence type="ECO:0000256" key="1">
    <source>
        <dbReference type="ARBA" id="ARBA00010555"/>
    </source>
</evidence>
<dbReference type="SUPFAM" id="SSF56300">
    <property type="entry name" value="Metallo-dependent phosphatases"/>
    <property type="match status" value="1"/>
</dbReference>
<keyword evidence="5 7" id="KW-0378">Hydrolase</keyword>
<dbReference type="GO" id="GO:0004527">
    <property type="term" value="F:exonuclease activity"/>
    <property type="evidence" value="ECO:0007669"/>
    <property type="project" value="UniProtKB-KW"/>
</dbReference>
<evidence type="ECO:0000256" key="4">
    <source>
        <dbReference type="ARBA" id="ARBA00022722"/>
    </source>
</evidence>
<dbReference type="InterPro" id="IPR026843">
    <property type="entry name" value="SbcD_C"/>
</dbReference>
<accession>A0ABS1C3M3</accession>
<comment type="function">
    <text evidence="7">SbcCD cleaves DNA hairpin structures. These structures can inhibit DNA replication and are intermediates in certain DNA recombination reactions. The complex acts as a 3'-&gt;5' double strand exonuclease that can open hairpins. It also has a 5' single-strand endonuclease activity.</text>
</comment>
<gene>
    <name evidence="7" type="primary">sbcD</name>
    <name evidence="10" type="ORF">I5M27_13235</name>
</gene>
<dbReference type="EMBL" id="JAEHFX010000007">
    <property type="protein sequence ID" value="MBK0403952.1"/>
    <property type="molecule type" value="Genomic_DNA"/>
</dbReference>
<dbReference type="CDD" id="cd00840">
    <property type="entry name" value="MPP_Mre11_N"/>
    <property type="match status" value="1"/>
</dbReference>
<dbReference type="Proteomes" id="UP000644147">
    <property type="component" value="Unassembled WGS sequence"/>
</dbReference>
<dbReference type="InterPro" id="IPR029052">
    <property type="entry name" value="Metallo-depent_PP-like"/>
</dbReference>
<keyword evidence="7" id="KW-0255">Endonuclease</keyword>
<sequence>MKVLHTSDWHLGKRLLHHERTEEHQHFLNWLLEIIQTEKVDALLVAGDIFDTGAPSNTALKQYYDFLRALYLTGCKHVIITGGNHDSISTLNAPKELLKYFNIHVIGGVPADLQDEIIPLKNEAGEVKLVVCAVPFLRDKDVRLSVAGETAEEREQRIKDGICNHYKALVPFISEFKTAGIPVITTGHLFAAGSSPSDSEKEIHVGNLGQICGDQFPVEFDYVALGHLHRPQIVGGFNHVRYSGSPIPLSFSENDDRKSILLLDFEDGKLSNLTEMPVPRQRRLVRFKGSLEKVHIQMLSFENDNPLPAWAEIQVDTESFIPNLEENLRELLGGKTDLELITCRQNLVRAKVTLDSQVQEELHLHDLQPKEVFRKRCEAEFPELSHEDLLQTFDELLENMGEQLAKN</sequence>
<dbReference type="Gene3D" id="3.60.21.10">
    <property type="match status" value="1"/>
</dbReference>
<evidence type="ECO:0000259" key="8">
    <source>
        <dbReference type="Pfam" id="PF00149"/>
    </source>
</evidence>
<name>A0ABS1C3M3_9BACT</name>
<evidence type="ECO:0000256" key="7">
    <source>
        <dbReference type="RuleBase" id="RU363069"/>
    </source>
</evidence>
<keyword evidence="7" id="KW-0233">DNA recombination</keyword>
<dbReference type="InterPro" id="IPR041796">
    <property type="entry name" value="Mre11_N"/>
</dbReference>
<keyword evidence="6 7" id="KW-0269">Exonuclease</keyword>
<dbReference type="Pfam" id="PF00149">
    <property type="entry name" value="Metallophos"/>
    <property type="match status" value="1"/>
</dbReference>
<organism evidence="10 11">
    <name type="scientific">Adhaeribacter terrigena</name>
    <dbReference type="NCBI Taxonomy" id="2793070"/>
    <lineage>
        <taxon>Bacteria</taxon>
        <taxon>Pseudomonadati</taxon>
        <taxon>Bacteroidota</taxon>
        <taxon>Cytophagia</taxon>
        <taxon>Cytophagales</taxon>
        <taxon>Hymenobacteraceae</taxon>
        <taxon>Adhaeribacter</taxon>
    </lineage>
</organism>
<feature type="domain" description="Calcineurin-like phosphoesterase" evidence="8">
    <location>
        <begin position="1"/>
        <end position="231"/>
    </location>
</feature>
<dbReference type="PANTHER" id="PTHR30337:SF0">
    <property type="entry name" value="NUCLEASE SBCCD SUBUNIT D"/>
    <property type="match status" value="1"/>
</dbReference>
<feature type="domain" description="Nuclease SbcCD subunit D C-terminal" evidence="9">
    <location>
        <begin position="281"/>
        <end position="380"/>
    </location>
</feature>
<proteinExistence type="inferred from homology"/>
<keyword evidence="4 7" id="KW-0540">Nuclease</keyword>
<evidence type="ECO:0000256" key="3">
    <source>
        <dbReference type="ARBA" id="ARBA00013365"/>
    </source>
</evidence>
<evidence type="ECO:0000259" key="9">
    <source>
        <dbReference type="Pfam" id="PF12320"/>
    </source>
</evidence>
<evidence type="ECO:0000256" key="2">
    <source>
        <dbReference type="ARBA" id="ARBA00011322"/>
    </source>
</evidence>
<dbReference type="InterPro" id="IPR050535">
    <property type="entry name" value="DNA_Repair-Maintenance_Comp"/>
</dbReference>
<evidence type="ECO:0000256" key="6">
    <source>
        <dbReference type="ARBA" id="ARBA00022839"/>
    </source>
</evidence>
<keyword evidence="7" id="KW-0235">DNA replication</keyword>
<comment type="caution">
    <text evidence="10">The sequence shown here is derived from an EMBL/GenBank/DDBJ whole genome shotgun (WGS) entry which is preliminary data.</text>
</comment>
<dbReference type="RefSeq" id="WP_200506795.1">
    <property type="nucleotide sequence ID" value="NZ_JAEHFX010000007.1"/>
</dbReference>
<comment type="subunit">
    <text evidence="2 7">Heterodimer of SbcC and SbcD.</text>
</comment>
<evidence type="ECO:0000313" key="10">
    <source>
        <dbReference type="EMBL" id="MBK0403952.1"/>
    </source>
</evidence>
<evidence type="ECO:0000256" key="5">
    <source>
        <dbReference type="ARBA" id="ARBA00022801"/>
    </source>
</evidence>
<dbReference type="NCBIfam" id="TIGR00619">
    <property type="entry name" value="sbcd"/>
    <property type="match status" value="1"/>
</dbReference>
<dbReference type="PANTHER" id="PTHR30337">
    <property type="entry name" value="COMPONENT OF ATP-DEPENDENT DSDNA EXONUCLEASE"/>
    <property type="match status" value="1"/>
</dbReference>
<reference evidence="10 11" key="1">
    <citation type="submission" date="2020-12" db="EMBL/GenBank/DDBJ databases">
        <title>Bacterial novel species Adhaeribacter sp. BT258 isolated from soil.</title>
        <authorList>
            <person name="Jung H.-Y."/>
        </authorList>
    </citation>
    <scope>NUCLEOTIDE SEQUENCE [LARGE SCALE GENOMIC DNA]</scope>
    <source>
        <strain evidence="10 11">BT258</strain>
    </source>
</reference>
<keyword evidence="11" id="KW-1185">Reference proteome</keyword>
<dbReference type="Pfam" id="PF12320">
    <property type="entry name" value="SbcD_C"/>
    <property type="match status" value="1"/>
</dbReference>
<protein>
    <recommendedName>
        <fullName evidence="3 7">Nuclease SbcCD subunit D</fullName>
    </recommendedName>
</protein>